<proteinExistence type="predicted"/>
<dbReference type="InterPro" id="IPR027417">
    <property type="entry name" value="P-loop_NTPase"/>
</dbReference>
<keyword evidence="3" id="KW-0342">GTP-binding</keyword>
<evidence type="ECO:0000256" key="3">
    <source>
        <dbReference type="ARBA" id="ARBA00023134"/>
    </source>
</evidence>
<dbReference type="Pfam" id="PF03308">
    <property type="entry name" value="MeaB"/>
    <property type="match status" value="1"/>
</dbReference>
<keyword evidence="1" id="KW-0547">Nucleotide-binding</keyword>
<dbReference type="GO" id="GO:0005525">
    <property type="term" value="F:GTP binding"/>
    <property type="evidence" value="ECO:0007669"/>
    <property type="project" value="UniProtKB-KW"/>
</dbReference>
<dbReference type="AlphaFoldDB" id="D6PJN4"/>
<keyword evidence="2" id="KW-0378">Hydrolase</keyword>
<dbReference type="SUPFAM" id="SSF52540">
    <property type="entry name" value="P-loop containing nucleoside triphosphate hydrolases"/>
    <property type="match status" value="1"/>
</dbReference>
<accession>D6PJN4</accession>
<evidence type="ECO:0000256" key="1">
    <source>
        <dbReference type="ARBA" id="ARBA00022741"/>
    </source>
</evidence>
<sequence length="273" mass="29253">MDRRQLARDLTAIENGELQVDDHHGLIVAITGPPGVGKSCIVDGVLHRLAPKHNIAVLAVDPTSPLSGGALLGDRIRLSVLDDSSKSESIYVRSIATRSSSGSIPSIIKDLASHLLANDFDLVLIETVGAGQSEMRCAAVANRIIVIEGPARGDGIQAEKAGLLELADLIVVNKSDLDGAERVVNDLTISLSLTNDAPPIIRTSAITGEGLDELSDLILSVEERNSSKRARARQQLLMAHENRIIRKPAFDTILDRMSEEGLSVKDALRELDE</sequence>
<dbReference type="PANTHER" id="PTHR43087">
    <property type="entry name" value="LYSINE/ARGININE/ORNITHINE TRANSPORT SYSTEM KINASE"/>
    <property type="match status" value="1"/>
</dbReference>
<keyword evidence="4" id="KW-0143">Chaperone</keyword>
<dbReference type="EMBL" id="GU943111">
    <property type="protein sequence ID" value="ADD95935.1"/>
    <property type="molecule type" value="Genomic_DNA"/>
</dbReference>
<organism evidence="5">
    <name type="scientific">uncultured organism MedDCM-OCT-S04-C1</name>
    <dbReference type="NCBI Taxonomy" id="743604"/>
    <lineage>
        <taxon>unclassified sequences</taxon>
        <taxon>environmental samples</taxon>
    </lineage>
</organism>
<dbReference type="GO" id="GO:0016787">
    <property type="term" value="F:hydrolase activity"/>
    <property type="evidence" value="ECO:0007669"/>
    <property type="project" value="UniProtKB-KW"/>
</dbReference>
<protein>
    <submittedName>
        <fullName evidence="5">Putative ArgK protein</fullName>
    </submittedName>
</protein>
<dbReference type="PANTHER" id="PTHR43087:SF1">
    <property type="entry name" value="LAO_AO TRANSPORT SYSTEM ATPASE"/>
    <property type="match status" value="1"/>
</dbReference>
<dbReference type="Gene3D" id="3.40.50.300">
    <property type="entry name" value="P-loop containing nucleotide triphosphate hydrolases"/>
    <property type="match status" value="1"/>
</dbReference>
<dbReference type="InterPro" id="IPR052040">
    <property type="entry name" value="GTPase/Isobutyryl-CoA_mutase"/>
</dbReference>
<reference evidence="5" key="1">
    <citation type="journal article" date="2010" name="ISME J.">
        <title>Metagenome of the Mediterranean deep chlorophyll maximum studied by direct and fosmid library 454 pyrosequencing.</title>
        <authorList>
            <person name="Ghai R."/>
            <person name="Martin-Cuadrado A.B."/>
            <person name="Molto A.G."/>
            <person name="Heredia I.G."/>
            <person name="Cabrera R."/>
            <person name="Martin J."/>
            <person name="Verdu M."/>
            <person name="Deschamps P."/>
            <person name="Moreira D."/>
            <person name="Lopez-Garcia P."/>
            <person name="Mira A."/>
            <person name="Rodriguez-Valera F."/>
        </authorList>
    </citation>
    <scope>NUCLEOTIDE SEQUENCE</scope>
</reference>
<name>D6PJN4_9ZZZZ</name>
<evidence type="ECO:0000256" key="2">
    <source>
        <dbReference type="ARBA" id="ARBA00022801"/>
    </source>
</evidence>
<evidence type="ECO:0000313" key="5">
    <source>
        <dbReference type="EMBL" id="ADD95935.1"/>
    </source>
</evidence>
<evidence type="ECO:0000256" key="4">
    <source>
        <dbReference type="ARBA" id="ARBA00023186"/>
    </source>
</evidence>